<feature type="signal peptide" evidence="1">
    <location>
        <begin position="1"/>
        <end position="21"/>
    </location>
</feature>
<organism evidence="2 3">
    <name type="scientific">Hymenobacter koreensis</name>
    <dbReference type="NCBI Taxonomy" id="1084523"/>
    <lineage>
        <taxon>Bacteria</taxon>
        <taxon>Pseudomonadati</taxon>
        <taxon>Bacteroidota</taxon>
        <taxon>Cytophagia</taxon>
        <taxon>Cytophagales</taxon>
        <taxon>Hymenobacteraceae</taxon>
        <taxon>Hymenobacter</taxon>
    </lineage>
</organism>
<accession>A0ABP8IUH8</accession>
<dbReference type="Proteomes" id="UP001500454">
    <property type="component" value="Unassembled WGS sequence"/>
</dbReference>
<keyword evidence="1" id="KW-0732">Signal</keyword>
<dbReference type="RefSeq" id="WP_345220370.1">
    <property type="nucleotide sequence ID" value="NZ_BAABHA010000001.1"/>
</dbReference>
<proteinExistence type="predicted"/>
<comment type="caution">
    <text evidence="2">The sequence shown here is derived from an EMBL/GenBank/DDBJ whole genome shotgun (WGS) entry which is preliminary data.</text>
</comment>
<name>A0ABP8IUH8_9BACT</name>
<evidence type="ECO:0000313" key="2">
    <source>
        <dbReference type="EMBL" id="GAA4371963.1"/>
    </source>
</evidence>
<gene>
    <name evidence="2" type="ORF">GCM10023186_00950</name>
</gene>
<keyword evidence="3" id="KW-1185">Reference proteome</keyword>
<dbReference type="EMBL" id="BAABHA010000001">
    <property type="protein sequence ID" value="GAA4371963.1"/>
    <property type="molecule type" value="Genomic_DNA"/>
</dbReference>
<reference evidence="3" key="1">
    <citation type="journal article" date="2019" name="Int. J. Syst. Evol. Microbiol.">
        <title>The Global Catalogue of Microorganisms (GCM) 10K type strain sequencing project: providing services to taxonomists for standard genome sequencing and annotation.</title>
        <authorList>
            <consortium name="The Broad Institute Genomics Platform"/>
            <consortium name="The Broad Institute Genome Sequencing Center for Infectious Disease"/>
            <person name="Wu L."/>
            <person name="Ma J."/>
        </authorList>
    </citation>
    <scope>NUCLEOTIDE SEQUENCE [LARGE SCALE GENOMIC DNA]</scope>
    <source>
        <strain evidence="3">JCM 17924</strain>
    </source>
</reference>
<protein>
    <submittedName>
        <fullName evidence="2">Uncharacterized protein</fullName>
    </submittedName>
</protein>
<feature type="chain" id="PRO_5045987245" evidence="1">
    <location>
        <begin position="22"/>
        <end position="192"/>
    </location>
</feature>
<evidence type="ECO:0000256" key="1">
    <source>
        <dbReference type="SAM" id="SignalP"/>
    </source>
</evidence>
<sequence length="192" mass="22263">MPRLRWMMLVIACSGALQCHAQWAVQEWVTTPLHDEARVDLPYEAKPVTLPHQPPGLKILETTTADADFMVMSLDRRYFPGYRPQSRITPKALSRFFDKQSRQYGRRVFHGRLLEQANVVFVNSPARAVVYEGFDYDHQQPTRIETVWVWRVHALYLFACVYRLPEQAGVAAGRNKFFASVRFDQPLPPTEL</sequence>
<evidence type="ECO:0000313" key="3">
    <source>
        <dbReference type="Proteomes" id="UP001500454"/>
    </source>
</evidence>